<keyword evidence="3" id="KW-1003">Cell membrane</keyword>
<keyword evidence="5 9" id="KW-1133">Transmembrane helix</keyword>
<feature type="transmembrane region" description="Helical" evidence="9">
    <location>
        <begin position="6"/>
        <end position="25"/>
    </location>
</feature>
<protein>
    <submittedName>
        <fullName evidence="10">UNC7-like protein</fullName>
    </submittedName>
</protein>
<evidence type="ECO:0000256" key="4">
    <source>
        <dbReference type="ARBA" id="ARBA00022692"/>
    </source>
</evidence>
<dbReference type="Proteomes" id="UP001164746">
    <property type="component" value="Chromosome 13"/>
</dbReference>
<evidence type="ECO:0000256" key="6">
    <source>
        <dbReference type="ARBA" id="ARBA00023065"/>
    </source>
</evidence>
<dbReference type="EMBL" id="CP111024">
    <property type="protein sequence ID" value="WAR24263.1"/>
    <property type="molecule type" value="Genomic_DNA"/>
</dbReference>
<evidence type="ECO:0000256" key="9">
    <source>
        <dbReference type="SAM" id="Phobius"/>
    </source>
</evidence>
<keyword evidence="6" id="KW-0406">Ion transport</keyword>
<keyword evidence="7 9" id="KW-0472">Membrane</keyword>
<organism evidence="10 11">
    <name type="scientific">Mya arenaria</name>
    <name type="common">Soft-shell clam</name>
    <dbReference type="NCBI Taxonomy" id="6604"/>
    <lineage>
        <taxon>Eukaryota</taxon>
        <taxon>Metazoa</taxon>
        <taxon>Spiralia</taxon>
        <taxon>Lophotrochozoa</taxon>
        <taxon>Mollusca</taxon>
        <taxon>Bivalvia</taxon>
        <taxon>Autobranchia</taxon>
        <taxon>Heteroconchia</taxon>
        <taxon>Euheterodonta</taxon>
        <taxon>Imparidentia</taxon>
        <taxon>Neoheterodontei</taxon>
        <taxon>Myida</taxon>
        <taxon>Myoidea</taxon>
        <taxon>Myidae</taxon>
        <taxon>Mya</taxon>
    </lineage>
</organism>
<evidence type="ECO:0000256" key="3">
    <source>
        <dbReference type="ARBA" id="ARBA00022475"/>
    </source>
</evidence>
<name>A0ABY7FTV9_MYAAR</name>
<evidence type="ECO:0000256" key="5">
    <source>
        <dbReference type="ARBA" id="ARBA00022989"/>
    </source>
</evidence>
<keyword evidence="11" id="KW-1185">Reference proteome</keyword>
<keyword evidence="4 9" id="KW-0812">Transmembrane</keyword>
<reference evidence="10" key="1">
    <citation type="submission" date="2022-11" db="EMBL/GenBank/DDBJ databases">
        <title>Centuries of genome instability and evolution in soft-shell clam transmissible cancer (bioRxiv).</title>
        <authorList>
            <person name="Hart S.F.M."/>
            <person name="Yonemitsu M.A."/>
            <person name="Giersch R.M."/>
            <person name="Beal B.F."/>
            <person name="Arriagada G."/>
            <person name="Davis B.W."/>
            <person name="Ostrander E.A."/>
            <person name="Goff S.P."/>
            <person name="Metzger M.J."/>
        </authorList>
    </citation>
    <scope>NUCLEOTIDE SEQUENCE</scope>
    <source>
        <strain evidence="10">MELC-2E11</strain>
        <tissue evidence="10">Siphon/mantle</tissue>
    </source>
</reference>
<evidence type="ECO:0000256" key="1">
    <source>
        <dbReference type="ARBA" id="ARBA00004651"/>
    </source>
</evidence>
<comment type="subcellular location">
    <subcellularLocation>
        <location evidence="1">Cell membrane</location>
        <topology evidence="1">Multi-pass membrane protein</topology>
    </subcellularLocation>
</comment>
<dbReference type="Pfam" id="PF00876">
    <property type="entry name" value="Innexin"/>
    <property type="match status" value="1"/>
</dbReference>
<accession>A0ABY7FTV9</accession>
<keyword evidence="8" id="KW-0407">Ion channel</keyword>
<dbReference type="InterPro" id="IPR000990">
    <property type="entry name" value="Innexin"/>
</dbReference>
<keyword evidence="2" id="KW-0813">Transport</keyword>
<proteinExistence type="predicted"/>
<evidence type="ECO:0000256" key="2">
    <source>
        <dbReference type="ARBA" id="ARBA00022448"/>
    </source>
</evidence>
<dbReference type="PANTHER" id="PTHR11893:SF36">
    <property type="entry name" value="INNEXIN-5"/>
    <property type="match status" value="1"/>
</dbReference>
<evidence type="ECO:0000313" key="10">
    <source>
        <dbReference type="EMBL" id="WAR24263.1"/>
    </source>
</evidence>
<evidence type="ECO:0000256" key="8">
    <source>
        <dbReference type="ARBA" id="ARBA00023303"/>
    </source>
</evidence>
<evidence type="ECO:0000256" key="7">
    <source>
        <dbReference type="ARBA" id="ARBA00023136"/>
    </source>
</evidence>
<sequence length="137" mass="16344">MWFWFVFVAISTGANLMFWIWHLIVRRNRVSFVKKYLKIKGRLETTTDKSLCTKVGNYLRDDGIFLLQLLARNSNPLHVTDVINGLWDRFLEKFISKKVLADLRPPNLQNNNKGDNRATILLRHMRLFFDMALFYHR</sequence>
<gene>
    <name evidence="10" type="ORF">MAR_037932</name>
</gene>
<dbReference type="PANTHER" id="PTHR11893">
    <property type="entry name" value="INNEXIN"/>
    <property type="match status" value="1"/>
</dbReference>
<evidence type="ECO:0000313" key="11">
    <source>
        <dbReference type="Proteomes" id="UP001164746"/>
    </source>
</evidence>